<protein>
    <submittedName>
        <fullName evidence="2">Uncharacterized protein</fullName>
    </submittedName>
</protein>
<organism evidence="2 3">
    <name type="scientific">Colletotrichum tanaceti</name>
    <dbReference type="NCBI Taxonomy" id="1306861"/>
    <lineage>
        <taxon>Eukaryota</taxon>
        <taxon>Fungi</taxon>
        <taxon>Dikarya</taxon>
        <taxon>Ascomycota</taxon>
        <taxon>Pezizomycotina</taxon>
        <taxon>Sordariomycetes</taxon>
        <taxon>Hypocreomycetidae</taxon>
        <taxon>Glomerellales</taxon>
        <taxon>Glomerellaceae</taxon>
        <taxon>Colletotrichum</taxon>
        <taxon>Colletotrichum destructivum species complex</taxon>
    </lineage>
</organism>
<dbReference type="AlphaFoldDB" id="A0A4U6X9V5"/>
<name>A0A4U6X9V5_9PEZI</name>
<feature type="region of interest" description="Disordered" evidence="1">
    <location>
        <begin position="195"/>
        <end position="267"/>
    </location>
</feature>
<dbReference type="Proteomes" id="UP000310108">
    <property type="component" value="Unassembled WGS sequence"/>
</dbReference>
<proteinExistence type="predicted"/>
<feature type="compositionally biased region" description="Polar residues" evidence="1">
    <location>
        <begin position="43"/>
        <end position="53"/>
    </location>
</feature>
<evidence type="ECO:0000256" key="1">
    <source>
        <dbReference type="SAM" id="MobiDB-lite"/>
    </source>
</evidence>
<comment type="caution">
    <text evidence="2">The sequence shown here is derived from an EMBL/GenBank/DDBJ whole genome shotgun (WGS) entry which is preliminary data.</text>
</comment>
<evidence type="ECO:0000313" key="3">
    <source>
        <dbReference type="Proteomes" id="UP000310108"/>
    </source>
</evidence>
<feature type="region of interest" description="Disordered" evidence="1">
    <location>
        <begin position="34"/>
        <end position="53"/>
    </location>
</feature>
<sequence length="267" mass="29486">MQSRHHRENLEVQTTSYDPVPSASDGQRGRLLHGYASTRRQRPTTGCGSRTFDPTSLTALRWAGRVVRDSPVGFKTIPSETLPPGAEFLKHRFLNGGHRLWKLHPGLFRATGRAEKWHDDFAQMVVPSINQLIQRRRQMQTPLTLPDGTASFPGQSMKPYQFYLEELTYPEEDATHVLAHNANLLNRSLLTGSTRVKLSRKAAKKKEPLNPPNGGGSAGGGVKNNKGTLADRKGRNKHVPGSRLGMGVGTSGSYLGSSHNPRPIERE</sequence>
<evidence type="ECO:0000313" key="2">
    <source>
        <dbReference type="EMBL" id="TKW52438.1"/>
    </source>
</evidence>
<accession>A0A4U6X9V5</accession>
<feature type="compositionally biased region" description="Polar residues" evidence="1">
    <location>
        <begin position="251"/>
        <end position="260"/>
    </location>
</feature>
<feature type="compositionally biased region" description="Gly residues" evidence="1">
    <location>
        <begin position="213"/>
        <end position="222"/>
    </location>
</feature>
<reference evidence="2 3" key="1">
    <citation type="journal article" date="2019" name="PLoS ONE">
        <title>Comparative genome analysis indicates high evolutionary potential of pathogenicity genes in Colletotrichum tanaceti.</title>
        <authorList>
            <person name="Lelwala R.V."/>
            <person name="Korhonen P.K."/>
            <person name="Young N.D."/>
            <person name="Scott J.B."/>
            <person name="Ades P.A."/>
            <person name="Gasser R.B."/>
            <person name="Taylor P.W.J."/>
        </authorList>
    </citation>
    <scope>NUCLEOTIDE SEQUENCE [LARGE SCALE GENOMIC DNA]</scope>
    <source>
        <strain evidence="2">BRIP57314</strain>
    </source>
</reference>
<dbReference type="EMBL" id="PJEX01000238">
    <property type="protein sequence ID" value="TKW52438.1"/>
    <property type="molecule type" value="Genomic_DNA"/>
</dbReference>
<keyword evidence="3" id="KW-1185">Reference proteome</keyword>
<gene>
    <name evidence="2" type="ORF">CTA1_8470</name>
</gene>
<feature type="region of interest" description="Disordered" evidence="1">
    <location>
        <begin position="1"/>
        <end position="29"/>
    </location>
</feature>